<sequence>MFGMVMTYELVIFDCDGVLVDSEPIANRVLRDALAREGLKMTLAEVVSEFVGLSMTSVVKRAEELLGRPLPADFLDRVQAETFEVFHRELTAVEGIHDVVAHLKEQGIKSCVASSGDFAKMEVTLGLTGLKDDFDGRIFSSSQVSRGKPWPDLYLFAANQMGVDPALCLVVEDSLPGVRGAVTAGMDVLAYSVRGECDDLLKAGGVVIHRMTDVLDHLD</sequence>
<dbReference type="SFLD" id="SFLDS00003">
    <property type="entry name" value="Haloacid_Dehalogenase"/>
    <property type="match status" value="1"/>
</dbReference>
<dbReference type="Gene3D" id="3.40.50.1000">
    <property type="entry name" value="HAD superfamily/HAD-like"/>
    <property type="match status" value="1"/>
</dbReference>
<dbReference type="InterPro" id="IPR023198">
    <property type="entry name" value="PGP-like_dom2"/>
</dbReference>
<keyword evidence="6" id="KW-1185">Reference proteome</keyword>
<keyword evidence="5" id="KW-0378">Hydrolase</keyword>
<reference evidence="6" key="1">
    <citation type="submission" date="2019-06" db="EMBL/GenBank/DDBJ databases">
        <title>The complete genome of Emcibacter congregatus ZYLT.</title>
        <authorList>
            <person name="Zhao Z."/>
        </authorList>
    </citation>
    <scope>NUCLEOTIDE SEQUENCE [LARGE SCALE GENOMIC DNA]</scope>
    <source>
        <strain evidence="6">MCCC 1A06723</strain>
    </source>
</reference>
<dbReference type="EMBL" id="VFIY01000014">
    <property type="protein sequence ID" value="TPD59393.1"/>
    <property type="molecule type" value="Genomic_DNA"/>
</dbReference>
<dbReference type="InterPro" id="IPR051600">
    <property type="entry name" value="Beta-PGM-like"/>
</dbReference>
<dbReference type="InterPro" id="IPR006439">
    <property type="entry name" value="HAD-SF_hydro_IA"/>
</dbReference>
<dbReference type="CDD" id="cd07526">
    <property type="entry name" value="HAD_BPGM_like"/>
    <property type="match status" value="1"/>
</dbReference>
<evidence type="ECO:0000256" key="3">
    <source>
        <dbReference type="ARBA" id="ARBA00022723"/>
    </source>
</evidence>
<dbReference type="InterPro" id="IPR023214">
    <property type="entry name" value="HAD_sf"/>
</dbReference>
<dbReference type="OrthoDB" id="9797743at2"/>
<proteinExistence type="inferred from homology"/>
<evidence type="ECO:0000256" key="2">
    <source>
        <dbReference type="ARBA" id="ARBA00006171"/>
    </source>
</evidence>
<name>A0A501PG29_9PROT</name>
<keyword evidence="3" id="KW-0479">Metal-binding</keyword>
<dbReference type="InterPro" id="IPR036412">
    <property type="entry name" value="HAD-like_sf"/>
</dbReference>
<evidence type="ECO:0000313" key="6">
    <source>
        <dbReference type="Proteomes" id="UP000319148"/>
    </source>
</evidence>
<dbReference type="GO" id="GO:0016787">
    <property type="term" value="F:hydrolase activity"/>
    <property type="evidence" value="ECO:0007669"/>
    <property type="project" value="UniProtKB-KW"/>
</dbReference>
<organism evidence="5 6">
    <name type="scientific">Emcibacter nanhaiensis</name>
    <dbReference type="NCBI Taxonomy" id="1505037"/>
    <lineage>
        <taxon>Bacteria</taxon>
        <taxon>Pseudomonadati</taxon>
        <taxon>Pseudomonadota</taxon>
        <taxon>Alphaproteobacteria</taxon>
        <taxon>Emcibacterales</taxon>
        <taxon>Emcibacteraceae</taxon>
        <taxon>Emcibacter</taxon>
    </lineage>
</organism>
<comment type="similarity">
    <text evidence="2">Belongs to the HAD-like hydrolase superfamily. CbbY/CbbZ/Gph/YieH family.</text>
</comment>
<dbReference type="GO" id="GO:0046872">
    <property type="term" value="F:metal ion binding"/>
    <property type="evidence" value="ECO:0007669"/>
    <property type="project" value="UniProtKB-KW"/>
</dbReference>
<evidence type="ECO:0000313" key="5">
    <source>
        <dbReference type="EMBL" id="TPD59393.1"/>
    </source>
</evidence>
<dbReference type="SFLD" id="SFLDG01135">
    <property type="entry name" value="C1.5.6:_HAD__Beta-PGM__Phospha"/>
    <property type="match status" value="1"/>
</dbReference>
<protein>
    <submittedName>
        <fullName evidence="5">HAD family hydrolase</fullName>
    </submittedName>
</protein>
<accession>A0A501PG29</accession>
<dbReference type="Pfam" id="PF00702">
    <property type="entry name" value="Hydrolase"/>
    <property type="match status" value="1"/>
</dbReference>
<dbReference type="Gene3D" id="1.10.150.240">
    <property type="entry name" value="Putative phosphatase, domain 2"/>
    <property type="match status" value="1"/>
</dbReference>
<keyword evidence="4" id="KW-0460">Magnesium</keyword>
<dbReference type="PRINTS" id="PR00413">
    <property type="entry name" value="HADHALOGNASE"/>
</dbReference>
<gene>
    <name evidence="5" type="ORF">FIV46_11405</name>
</gene>
<comment type="cofactor">
    <cofactor evidence="1">
        <name>Mg(2+)</name>
        <dbReference type="ChEBI" id="CHEBI:18420"/>
    </cofactor>
</comment>
<evidence type="ECO:0000256" key="4">
    <source>
        <dbReference type="ARBA" id="ARBA00022842"/>
    </source>
</evidence>
<dbReference type="PANTHER" id="PTHR46193:SF10">
    <property type="entry name" value="6-PHOSPHOGLUCONATE PHOSPHATASE"/>
    <property type="match status" value="1"/>
</dbReference>
<dbReference type="Proteomes" id="UP000319148">
    <property type="component" value="Unassembled WGS sequence"/>
</dbReference>
<dbReference type="NCBIfam" id="TIGR01509">
    <property type="entry name" value="HAD-SF-IA-v3"/>
    <property type="match status" value="1"/>
</dbReference>
<dbReference type="SUPFAM" id="SSF56784">
    <property type="entry name" value="HAD-like"/>
    <property type="match status" value="1"/>
</dbReference>
<dbReference type="AlphaFoldDB" id="A0A501PG29"/>
<dbReference type="SFLD" id="SFLDG01129">
    <property type="entry name" value="C1.5:_HAD__Beta-PGM__Phosphata"/>
    <property type="match status" value="1"/>
</dbReference>
<dbReference type="PANTHER" id="PTHR46193">
    <property type="entry name" value="6-PHOSPHOGLUCONATE PHOSPHATASE"/>
    <property type="match status" value="1"/>
</dbReference>
<evidence type="ECO:0000256" key="1">
    <source>
        <dbReference type="ARBA" id="ARBA00001946"/>
    </source>
</evidence>
<comment type="caution">
    <text evidence="5">The sequence shown here is derived from an EMBL/GenBank/DDBJ whole genome shotgun (WGS) entry which is preliminary data.</text>
</comment>